<comment type="function">
    <text evidence="1">Alpha-L-arabinofuranosidase involved in the degradation of arabinoxylan, a major component of plant hemicellulose. Acts only on small linear 1,5-alpha-linked L-arabinofuranosyl oligosaccharides.</text>
</comment>
<protein>
    <recommendedName>
        <fullName evidence="2">Alpha-L-arabinofuranosidase C-terminal domain-containing protein</fullName>
    </recommendedName>
</protein>
<gene>
    <name evidence="3" type="ORF">VTK73DRAFT_3401</name>
</gene>
<organism evidence="3 4">
    <name type="scientific">Phialemonium thermophilum</name>
    <dbReference type="NCBI Taxonomy" id="223376"/>
    <lineage>
        <taxon>Eukaryota</taxon>
        <taxon>Fungi</taxon>
        <taxon>Dikarya</taxon>
        <taxon>Ascomycota</taxon>
        <taxon>Pezizomycotina</taxon>
        <taxon>Sordariomycetes</taxon>
        <taxon>Sordariomycetidae</taxon>
        <taxon>Cephalothecales</taxon>
        <taxon>Cephalothecaceae</taxon>
        <taxon>Phialemonium</taxon>
    </lineage>
</organism>
<name>A0ABR3X021_9PEZI</name>
<dbReference type="Pfam" id="PF06964">
    <property type="entry name" value="Alpha-L-AF_C"/>
    <property type="match status" value="1"/>
</dbReference>
<dbReference type="EMBL" id="JAZHXJ010000204">
    <property type="protein sequence ID" value="KAL1869062.1"/>
    <property type="molecule type" value="Genomic_DNA"/>
</dbReference>
<dbReference type="SMART" id="SM00813">
    <property type="entry name" value="Alpha-L-AF_C"/>
    <property type="match status" value="1"/>
</dbReference>
<dbReference type="PANTHER" id="PTHR43576:SF3">
    <property type="entry name" value="ALPHA-L-ARABINOFURANOSIDASE C"/>
    <property type="match status" value="1"/>
</dbReference>
<reference evidence="3 4" key="1">
    <citation type="journal article" date="2024" name="Commun. Biol.">
        <title>Comparative genomic analysis of thermophilic fungi reveals convergent evolutionary adaptations and gene losses.</title>
        <authorList>
            <person name="Steindorff A.S."/>
            <person name="Aguilar-Pontes M.V."/>
            <person name="Robinson A.J."/>
            <person name="Andreopoulos B."/>
            <person name="LaButti K."/>
            <person name="Kuo A."/>
            <person name="Mondo S."/>
            <person name="Riley R."/>
            <person name="Otillar R."/>
            <person name="Haridas S."/>
            <person name="Lipzen A."/>
            <person name="Grimwood J."/>
            <person name="Schmutz J."/>
            <person name="Clum A."/>
            <person name="Reid I.D."/>
            <person name="Moisan M.C."/>
            <person name="Butler G."/>
            <person name="Nguyen T.T.M."/>
            <person name="Dewar K."/>
            <person name="Conant G."/>
            <person name="Drula E."/>
            <person name="Henrissat B."/>
            <person name="Hansel C."/>
            <person name="Singer S."/>
            <person name="Hutchinson M.I."/>
            <person name="de Vries R.P."/>
            <person name="Natvig D.O."/>
            <person name="Powell A.J."/>
            <person name="Tsang A."/>
            <person name="Grigoriev I.V."/>
        </authorList>
    </citation>
    <scope>NUCLEOTIDE SEQUENCE [LARGE SCALE GENOMIC DNA]</scope>
    <source>
        <strain evidence="3 4">ATCC 24622</strain>
    </source>
</reference>
<evidence type="ECO:0000313" key="3">
    <source>
        <dbReference type="EMBL" id="KAL1869062.1"/>
    </source>
</evidence>
<evidence type="ECO:0000259" key="2">
    <source>
        <dbReference type="SMART" id="SM00813"/>
    </source>
</evidence>
<dbReference type="Gene3D" id="2.60.40.1180">
    <property type="entry name" value="Golgi alpha-mannosidase II"/>
    <property type="match status" value="1"/>
</dbReference>
<dbReference type="SUPFAM" id="SSF51011">
    <property type="entry name" value="Glycosyl hydrolase domain"/>
    <property type="match status" value="1"/>
</dbReference>
<dbReference type="InterPro" id="IPR013780">
    <property type="entry name" value="Glyco_hydro_b"/>
</dbReference>
<accession>A0ABR3X021</accession>
<dbReference type="InterPro" id="IPR010720">
    <property type="entry name" value="Alpha-L-AF_C"/>
</dbReference>
<proteinExistence type="predicted"/>
<dbReference type="Proteomes" id="UP001586593">
    <property type="component" value="Unassembled WGS sequence"/>
</dbReference>
<evidence type="ECO:0000256" key="1">
    <source>
        <dbReference type="ARBA" id="ARBA00037415"/>
    </source>
</evidence>
<comment type="caution">
    <text evidence="3">The sequence shown here is derived from an EMBL/GenBank/DDBJ whole genome shotgun (WGS) entry which is preliminary data.</text>
</comment>
<keyword evidence="4" id="KW-1185">Reference proteome</keyword>
<feature type="domain" description="Alpha-L-arabinofuranosidase C-terminal" evidence="2">
    <location>
        <begin position="1"/>
        <end position="151"/>
    </location>
</feature>
<sequence length="161" mass="17616">MANIAQSVNVISPLLTTATGVVRQTTWWPLLLFSRYMRGWTLGVHVRCGSYAGPTKPAWLRDTLEDGAPWLDVSASVDEAGLVSLVVVNIHDEHDCATIVKGADAALEKKVQVFCVTASTVQATNTAEKQEVSIQESTWDGQGTFVFPKHSMTMLRWKAVV</sequence>
<dbReference type="PANTHER" id="PTHR43576">
    <property type="entry name" value="ALPHA-L-ARABINOFURANOSIDASE C-RELATED"/>
    <property type="match status" value="1"/>
</dbReference>
<evidence type="ECO:0000313" key="4">
    <source>
        <dbReference type="Proteomes" id="UP001586593"/>
    </source>
</evidence>